<dbReference type="InterPro" id="IPR013424">
    <property type="entry name" value="Ice-binding_C"/>
</dbReference>
<evidence type="ECO:0000313" key="4">
    <source>
        <dbReference type="Proteomes" id="UP001597375"/>
    </source>
</evidence>
<keyword evidence="1" id="KW-0732">Signal</keyword>
<dbReference type="EMBL" id="JBHUIT010000003">
    <property type="protein sequence ID" value="MFD2256205.1"/>
    <property type="molecule type" value="Genomic_DNA"/>
</dbReference>
<accession>A0ABW5D602</accession>
<feature type="domain" description="Ice-binding protein C-terminal" evidence="2">
    <location>
        <begin position="199"/>
        <end position="220"/>
    </location>
</feature>
<name>A0ABW5D602_9BACT</name>
<dbReference type="Proteomes" id="UP001597375">
    <property type="component" value="Unassembled WGS sequence"/>
</dbReference>
<reference evidence="4" key="1">
    <citation type="journal article" date="2019" name="Int. J. Syst. Evol. Microbiol.">
        <title>The Global Catalogue of Microorganisms (GCM) 10K type strain sequencing project: providing services to taxonomists for standard genome sequencing and annotation.</title>
        <authorList>
            <consortium name="The Broad Institute Genomics Platform"/>
            <consortium name="The Broad Institute Genome Sequencing Center for Infectious Disease"/>
            <person name="Wu L."/>
            <person name="Ma J."/>
        </authorList>
    </citation>
    <scope>NUCLEOTIDE SEQUENCE [LARGE SCALE GENOMIC DNA]</scope>
    <source>
        <strain evidence="4">CGMCC 4.7106</strain>
    </source>
</reference>
<feature type="chain" id="PRO_5046322873" evidence="1">
    <location>
        <begin position="22"/>
        <end position="220"/>
    </location>
</feature>
<keyword evidence="4" id="KW-1185">Reference proteome</keyword>
<sequence>MSKTKLMITAAFCGMILPSFAALSVPVGGFQPRFKLDGAGGNGSSTFTMAQSAEGVFNITYTGTIADFGLTTNADEARPFIFFGQGATGTAANFVYIDNISLTVGGAAIWTEDFSGATLGATSGNNQNLTGTTIQTANALSSEVVAAPAAFTSGSGNVALLSLNAANEFAAIRSSDNPIDFSSVPNTTAYTMSFDLYIVPEPSTALLSCLGVLGLLRRRR</sequence>
<dbReference type="NCBIfam" id="TIGR02595">
    <property type="entry name" value="PEP_CTERM"/>
    <property type="match status" value="1"/>
</dbReference>
<evidence type="ECO:0000259" key="2">
    <source>
        <dbReference type="Pfam" id="PF07589"/>
    </source>
</evidence>
<evidence type="ECO:0000313" key="3">
    <source>
        <dbReference type="EMBL" id="MFD2256205.1"/>
    </source>
</evidence>
<gene>
    <name evidence="3" type="ORF">ACFSSA_05930</name>
</gene>
<organism evidence="3 4">
    <name type="scientific">Luteolibacter algae</name>
    <dbReference type="NCBI Taxonomy" id="454151"/>
    <lineage>
        <taxon>Bacteria</taxon>
        <taxon>Pseudomonadati</taxon>
        <taxon>Verrucomicrobiota</taxon>
        <taxon>Verrucomicrobiia</taxon>
        <taxon>Verrucomicrobiales</taxon>
        <taxon>Verrucomicrobiaceae</taxon>
        <taxon>Luteolibacter</taxon>
    </lineage>
</organism>
<protein>
    <submittedName>
        <fullName evidence="3">PEP-CTERM sorting domain-containing protein</fullName>
    </submittedName>
</protein>
<evidence type="ECO:0000256" key="1">
    <source>
        <dbReference type="SAM" id="SignalP"/>
    </source>
</evidence>
<dbReference type="Pfam" id="PF07589">
    <property type="entry name" value="PEP-CTERM"/>
    <property type="match status" value="1"/>
</dbReference>
<dbReference type="RefSeq" id="WP_386819230.1">
    <property type="nucleotide sequence ID" value="NZ_JBHUIT010000003.1"/>
</dbReference>
<feature type="signal peptide" evidence="1">
    <location>
        <begin position="1"/>
        <end position="21"/>
    </location>
</feature>
<proteinExistence type="predicted"/>
<comment type="caution">
    <text evidence="3">The sequence shown here is derived from an EMBL/GenBank/DDBJ whole genome shotgun (WGS) entry which is preliminary data.</text>
</comment>